<protein>
    <submittedName>
        <fullName evidence="2">Uncharacterized protein</fullName>
    </submittedName>
</protein>
<evidence type="ECO:0000313" key="2">
    <source>
        <dbReference type="EMBL" id="KAK3283590.1"/>
    </source>
</evidence>
<keyword evidence="3" id="KW-1185">Reference proteome</keyword>
<feature type="region of interest" description="Disordered" evidence="1">
    <location>
        <begin position="311"/>
        <end position="331"/>
    </location>
</feature>
<organism evidence="2 3">
    <name type="scientific">Cymbomonas tetramitiformis</name>
    <dbReference type="NCBI Taxonomy" id="36881"/>
    <lineage>
        <taxon>Eukaryota</taxon>
        <taxon>Viridiplantae</taxon>
        <taxon>Chlorophyta</taxon>
        <taxon>Pyramimonadophyceae</taxon>
        <taxon>Pyramimonadales</taxon>
        <taxon>Pyramimonadaceae</taxon>
        <taxon>Cymbomonas</taxon>
    </lineage>
</organism>
<proteinExistence type="predicted"/>
<evidence type="ECO:0000313" key="3">
    <source>
        <dbReference type="Proteomes" id="UP001190700"/>
    </source>
</evidence>
<reference evidence="2 3" key="1">
    <citation type="journal article" date="2015" name="Genome Biol. Evol.">
        <title>Comparative Genomics of a Bacterivorous Green Alga Reveals Evolutionary Causalities and Consequences of Phago-Mixotrophic Mode of Nutrition.</title>
        <authorList>
            <person name="Burns J.A."/>
            <person name="Paasch A."/>
            <person name="Narechania A."/>
            <person name="Kim E."/>
        </authorList>
    </citation>
    <scope>NUCLEOTIDE SEQUENCE [LARGE SCALE GENOMIC DNA]</scope>
    <source>
        <strain evidence="2 3">PLY_AMNH</strain>
    </source>
</reference>
<evidence type="ECO:0000256" key="1">
    <source>
        <dbReference type="SAM" id="MobiDB-lite"/>
    </source>
</evidence>
<name>A0AAE0GSW4_9CHLO</name>
<dbReference type="Proteomes" id="UP001190700">
    <property type="component" value="Unassembled WGS sequence"/>
</dbReference>
<gene>
    <name evidence="2" type="ORF">CYMTET_8721</name>
</gene>
<sequence length="331" mass="35180">MLVQQQPAAPIPPTVDMLAQQQPVAPIPPTAGVYVAQQQPAAPIPPTVGVHVAQQQPVAPIPPTAGVHVAQQQPVAPIPPTAGVHVAQQQPVAPIPPTVGVHVAQQQPVAPIPAPVTFEIFTQNPNAPNVATAFAAPAQTKPAAPKTMPKPKVVAEGSFRAGENKAKKGPAVATIIRKHRSGRGKTELAKNVAACLYKNLGEWAGTDSNSGLSIPIRIGNMFIQTKPIEDDGEPFWRVPIVAVNPVERENPEDDAEDVQLVFDTHVCHGDGSFVVKSLDDLVDNYDLRFVPNLSLNATYQIVDAQGKLAAEKDSLSQEKYPAERFTQEATP</sequence>
<comment type="caution">
    <text evidence="2">The sequence shown here is derived from an EMBL/GenBank/DDBJ whole genome shotgun (WGS) entry which is preliminary data.</text>
</comment>
<accession>A0AAE0GSW4</accession>
<dbReference type="AlphaFoldDB" id="A0AAE0GSW4"/>
<dbReference type="EMBL" id="LGRX02002708">
    <property type="protein sequence ID" value="KAK3283590.1"/>
    <property type="molecule type" value="Genomic_DNA"/>
</dbReference>